<evidence type="ECO:0000313" key="1">
    <source>
        <dbReference type="EMBL" id="KKT66281.1"/>
    </source>
</evidence>
<protein>
    <submittedName>
        <fullName evidence="1">Uncharacterized protein</fullName>
    </submittedName>
</protein>
<evidence type="ECO:0000313" key="2">
    <source>
        <dbReference type="Proteomes" id="UP000033901"/>
    </source>
</evidence>
<organism evidence="1 2">
    <name type="scientific">Candidatus Curtissbacteria bacterium GW2011_GWC1_44_33</name>
    <dbReference type="NCBI Taxonomy" id="1618413"/>
    <lineage>
        <taxon>Bacteria</taxon>
        <taxon>Candidatus Curtissiibacteriota</taxon>
    </lineage>
</organism>
<reference evidence="1 2" key="1">
    <citation type="journal article" date="2015" name="Nature">
        <title>rRNA introns, odd ribosomes, and small enigmatic genomes across a large radiation of phyla.</title>
        <authorList>
            <person name="Brown C.T."/>
            <person name="Hug L.A."/>
            <person name="Thomas B.C."/>
            <person name="Sharon I."/>
            <person name="Castelle C.J."/>
            <person name="Singh A."/>
            <person name="Wilkins M.J."/>
            <person name="Williams K.H."/>
            <person name="Banfield J.F."/>
        </authorList>
    </citation>
    <scope>NUCLEOTIDE SEQUENCE [LARGE SCALE GENOMIC DNA]</scope>
</reference>
<dbReference type="AlphaFoldDB" id="A0A0G1J3T5"/>
<comment type="caution">
    <text evidence="1">The sequence shown here is derived from an EMBL/GenBank/DDBJ whole genome shotgun (WGS) entry which is preliminary data.</text>
</comment>
<dbReference type="EMBL" id="LCIZ01000029">
    <property type="protein sequence ID" value="KKT66281.1"/>
    <property type="molecule type" value="Genomic_DNA"/>
</dbReference>
<sequence length="73" mass="8508">MSGFELTVHNWKHWGSGSFSESYEVNKLIEEIGDGSEIKSMFNKINLEIKVVEKDRPGHSYPYPKDFLKFLKN</sequence>
<name>A0A0G1J3T5_9BACT</name>
<accession>A0A0G1J3T5</accession>
<gene>
    <name evidence="1" type="ORF">UW61_C0029G0005</name>
</gene>
<proteinExistence type="predicted"/>
<dbReference type="Proteomes" id="UP000033901">
    <property type="component" value="Unassembled WGS sequence"/>
</dbReference>